<evidence type="ECO:0000256" key="1">
    <source>
        <dbReference type="ARBA" id="ARBA00001554"/>
    </source>
</evidence>
<dbReference type="Gene3D" id="3.30.1360.20">
    <property type="entry name" value="Transcriptional coactivator/pterin dehydratase"/>
    <property type="match status" value="1"/>
</dbReference>
<dbReference type="EMBL" id="CP140153">
    <property type="protein sequence ID" value="WQH15622.1"/>
    <property type="molecule type" value="Genomic_DNA"/>
</dbReference>
<reference evidence="5 6" key="1">
    <citation type="submission" date="2023-11" db="EMBL/GenBank/DDBJ databases">
        <title>MicrobeMod: A computational toolkit for identifying prokaryotic methylation and restriction-modification with nanopore sequencing.</title>
        <authorList>
            <person name="Crits-Christoph A."/>
            <person name="Kang S.C."/>
            <person name="Lee H."/>
            <person name="Ostrov N."/>
        </authorList>
    </citation>
    <scope>NUCLEOTIDE SEQUENCE [LARGE SCALE GENOMIC DNA]</scope>
    <source>
        <strain evidence="5 6">ATCC 49870</strain>
    </source>
</reference>
<evidence type="ECO:0000256" key="2">
    <source>
        <dbReference type="ARBA" id="ARBA00006472"/>
    </source>
</evidence>
<keyword evidence="6" id="KW-1185">Reference proteome</keyword>
<proteinExistence type="inferred from homology"/>
<comment type="similarity">
    <text evidence="2 4">Belongs to the pterin-4-alpha-carbinolamine dehydratase family.</text>
</comment>
<sequence length="115" mass="13121">MSELATNRCEACRADAPKLDDDEITALQKELQDDWQVITRDGVRQLERVFRFDDFASALAFTNAVGEIAEAEGHHPALLTEWGRATVTWWSHKIRGLHRNDFIMAARTDKLATEH</sequence>
<name>A0ABZ0YWM2_9GAMM</name>
<dbReference type="SUPFAM" id="SSF55248">
    <property type="entry name" value="PCD-like"/>
    <property type="match status" value="1"/>
</dbReference>
<accession>A0ABZ0YWM2</accession>
<organism evidence="5 6">
    <name type="scientific">Guyparkeria halophila</name>
    <dbReference type="NCBI Taxonomy" id="47960"/>
    <lineage>
        <taxon>Bacteria</taxon>
        <taxon>Pseudomonadati</taxon>
        <taxon>Pseudomonadota</taxon>
        <taxon>Gammaproteobacteria</taxon>
        <taxon>Chromatiales</taxon>
        <taxon>Thioalkalibacteraceae</taxon>
        <taxon>Guyparkeria</taxon>
    </lineage>
</organism>
<evidence type="ECO:0000313" key="5">
    <source>
        <dbReference type="EMBL" id="WQH15622.1"/>
    </source>
</evidence>
<protein>
    <recommendedName>
        <fullName evidence="4">Putative pterin-4-alpha-carbinolamine dehydratase</fullName>
        <shortName evidence="4">PHS</shortName>
        <ecNumber evidence="4">4.2.1.96</ecNumber>
    </recommendedName>
    <alternativeName>
        <fullName evidence="4">4-alpha-hydroxy-tetrahydropterin dehydratase</fullName>
    </alternativeName>
    <alternativeName>
        <fullName evidence="4">Pterin carbinolamine dehydratase</fullName>
        <shortName evidence="4">PCD</shortName>
    </alternativeName>
</protein>
<dbReference type="HAMAP" id="MF_00434">
    <property type="entry name" value="Pterin_4_alpha"/>
    <property type="match status" value="1"/>
</dbReference>
<dbReference type="EC" id="4.2.1.96" evidence="4"/>
<dbReference type="Proteomes" id="UP001327459">
    <property type="component" value="Chromosome"/>
</dbReference>
<dbReference type="RefSeq" id="WP_322520649.1">
    <property type="nucleotide sequence ID" value="NZ_CP140153.1"/>
</dbReference>
<evidence type="ECO:0000256" key="4">
    <source>
        <dbReference type="HAMAP-Rule" id="MF_00434"/>
    </source>
</evidence>
<dbReference type="Pfam" id="PF01329">
    <property type="entry name" value="Pterin_4a"/>
    <property type="match status" value="1"/>
</dbReference>
<comment type="catalytic activity">
    <reaction evidence="1 4">
        <text>(4aS,6R)-4a-hydroxy-L-erythro-5,6,7,8-tetrahydrobiopterin = (6R)-L-erythro-6,7-dihydrobiopterin + H2O</text>
        <dbReference type="Rhea" id="RHEA:11920"/>
        <dbReference type="ChEBI" id="CHEBI:15377"/>
        <dbReference type="ChEBI" id="CHEBI:15642"/>
        <dbReference type="ChEBI" id="CHEBI:43120"/>
        <dbReference type="EC" id="4.2.1.96"/>
    </reaction>
</comment>
<dbReference type="InterPro" id="IPR050376">
    <property type="entry name" value="Pterin-4-alpha-carb_dehyd"/>
</dbReference>
<dbReference type="CDD" id="cd00913">
    <property type="entry name" value="PCD_DCoH_subfamily_a"/>
    <property type="match status" value="1"/>
</dbReference>
<keyword evidence="3 4" id="KW-0456">Lyase</keyword>
<dbReference type="InterPro" id="IPR001533">
    <property type="entry name" value="Pterin_deHydtase"/>
</dbReference>
<dbReference type="InterPro" id="IPR036428">
    <property type="entry name" value="PCD_sf"/>
</dbReference>
<dbReference type="NCBIfam" id="NF002016">
    <property type="entry name" value="PRK00823.1-1"/>
    <property type="match status" value="1"/>
</dbReference>
<evidence type="ECO:0000256" key="3">
    <source>
        <dbReference type="ARBA" id="ARBA00023239"/>
    </source>
</evidence>
<gene>
    <name evidence="5" type="ORF">SR882_07575</name>
</gene>
<dbReference type="PANTHER" id="PTHR42805">
    <property type="entry name" value="PTERIN-4-ALPHA-CARBINOLAMINE DEHYDRATASE-RELATED"/>
    <property type="match status" value="1"/>
</dbReference>
<dbReference type="GO" id="GO:0008124">
    <property type="term" value="F:4-alpha-hydroxytetrahydrobiopterin dehydratase activity"/>
    <property type="evidence" value="ECO:0007669"/>
    <property type="project" value="UniProtKB-EC"/>
</dbReference>
<evidence type="ECO:0000313" key="6">
    <source>
        <dbReference type="Proteomes" id="UP001327459"/>
    </source>
</evidence>
<dbReference type="PANTHER" id="PTHR42805:SF1">
    <property type="entry name" value="PTERIN-4-ALPHA-CARBINOLAMINE DEHYDRATASE-RELATED"/>
    <property type="match status" value="1"/>
</dbReference>